<dbReference type="Pfam" id="PF00106">
    <property type="entry name" value="adh_short"/>
    <property type="match status" value="1"/>
</dbReference>
<dbReference type="FunFam" id="3.40.50.720:FF:000047">
    <property type="entry name" value="NADP-dependent L-serine/L-allo-threonine dehydrogenase"/>
    <property type="match status" value="1"/>
</dbReference>
<dbReference type="EMBL" id="JACEIB010000003">
    <property type="protein sequence ID" value="MBA2933614.1"/>
    <property type="molecule type" value="Genomic_DNA"/>
</dbReference>
<feature type="domain" description="Ketoreductase" evidence="4">
    <location>
        <begin position="7"/>
        <end position="183"/>
    </location>
</feature>
<evidence type="ECO:0000256" key="3">
    <source>
        <dbReference type="RuleBase" id="RU000363"/>
    </source>
</evidence>
<evidence type="ECO:0000259" key="4">
    <source>
        <dbReference type="SMART" id="SM00822"/>
    </source>
</evidence>
<keyword evidence="2" id="KW-0560">Oxidoreductase</keyword>
<comment type="caution">
    <text evidence="5">The sequence shown here is derived from an EMBL/GenBank/DDBJ whole genome shotgun (WGS) entry which is preliminary data.</text>
</comment>
<accession>A0A838L353</accession>
<evidence type="ECO:0000256" key="2">
    <source>
        <dbReference type="ARBA" id="ARBA00023002"/>
    </source>
</evidence>
<dbReference type="InterPro" id="IPR057326">
    <property type="entry name" value="KR_dom"/>
</dbReference>
<dbReference type="RefSeq" id="WP_160363431.1">
    <property type="nucleotide sequence ID" value="NZ_JACEIB010000003.1"/>
</dbReference>
<proteinExistence type="inferred from homology"/>
<dbReference type="InterPro" id="IPR036291">
    <property type="entry name" value="NAD(P)-bd_dom_sf"/>
</dbReference>
<evidence type="ECO:0000313" key="6">
    <source>
        <dbReference type="Proteomes" id="UP000570166"/>
    </source>
</evidence>
<dbReference type="GO" id="GO:0016020">
    <property type="term" value="C:membrane"/>
    <property type="evidence" value="ECO:0007669"/>
    <property type="project" value="TreeGrafter"/>
</dbReference>
<dbReference type="InterPro" id="IPR002347">
    <property type="entry name" value="SDR_fam"/>
</dbReference>
<dbReference type="SMART" id="SM00822">
    <property type="entry name" value="PKS_KR"/>
    <property type="match status" value="1"/>
</dbReference>
<organism evidence="5 6">
    <name type="scientific">Sphingomonas chungangi</name>
    <dbReference type="NCBI Taxonomy" id="2683589"/>
    <lineage>
        <taxon>Bacteria</taxon>
        <taxon>Pseudomonadati</taxon>
        <taxon>Pseudomonadota</taxon>
        <taxon>Alphaproteobacteria</taxon>
        <taxon>Sphingomonadales</taxon>
        <taxon>Sphingomonadaceae</taxon>
        <taxon>Sphingomonas</taxon>
    </lineage>
</organism>
<evidence type="ECO:0000313" key="5">
    <source>
        <dbReference type="EMBL" id="MBA2933614.1"/>
    </source>
</evidence>
<dbReference type="PIRSF" id="PIRSF000126">
    <property type="entry name" value="11-beta-HSD1"/>
    <property type="match status" value="1"/>
</dbReference>
<dbReference type="PANTHER" id="PTHR44196">
    <property type="entry name" value="DEHYDROGENASE/REDUCTASE SDR FAMILY MEMBER 7B"/>
    <property type="match status" value="1"/>
</dbReference>
<reference evidence="5 6" key="1">
    <citation type="submission" date="2020-07" db="EMBL/GenBank/DDBJ databases">
        <authorList>
            <person name="Sun Q."/>
        </authorList>
    </citation>
    <scope>NUCLEOTIDE SEQUENCE [LARGE SCALE GENOMIC DNA]</scope>
    <source>
        <strain evidence="5 6">CGMCC 1.13654</strain>
    </source>
</reference>
<dbReference type="SUPFAM" id="SSF51735">
    <property type="entry name" value="NAD(P)-binding Rossmann-fold domains"/>
    <property type="match status" value="1"/>
</dbReference>
<dbReference type="PRINTS" id="PR00080">
    <property type="entry name" value="SDRFAMILY"/>
</dbReference>
<comment type="similarity">
    <text evidence="1 3">Belongs to the short-chain dehydrogenases/reductases (SDR) family.</text>
</comment>
<gene>
    <name evidence="5" type="ORF">HZF05_05835</name>
</gene>
<dbReference type="Gene3D" id="3.40.50.720">
    <property type="entry name" value="NAD(P)-binding Rossmann-like Domain"/>
    <property type="match status" value="1"/>
</dbReference>
<name>A0A838L353_9SPHN</name>
<dbReference type="PANTHER" id="PTHR44196:SF1">
    <property type="entry name" value="DEHYDROGENASE_REDUCTASE SDR FAMILY MEMBER 7B"/>
    <property type="match status" value="1"/>
</dbReference>
<dbReference type="CDD" id="cd05233">
    <property type="entry name" value="SDR_c"/>
    <property type="match status" value="1"/>
</dbReference>
<dbReference type="PRINTS" id="PR00081">
    <property type="entry name" value="GDHRDH"/>
</dbReference>
<protein>
    <submittedName>
        <fullName evidence="5">SDR family oxidoreductase</fullName>
    </submittedName>
</protein>
<keyword evidence="6" id="KW-1185">Reference proteome</keyword>
<evidence type="ECO:0000256" key="1">
    <source>
        <dbReference type="ARBA" id="ARBA00006484"/>
    </source>
</evidence>
<dbReference type="Proteomes" id="UP000570166">
    <property type="component" value="Unassembled WGS sequence"/>
</dbReference>
<dbReference type="GO" id="GO:0016616">
    <property type="term" value="F:oxidoreductase activity, acting on the CH-OH group of donors, NAD or NADP as acceptor"/>
    <property type="evidence" value="ECO:0007669"/>
    <property type="project" value="UniProtKB-ARBA"/>
</dbReference>
<sequence>MATLTGKVAVITGASAGIGAATARELASAGARLVLTARRTERLEALAAELETEVAVLAADIADPATPEALLALAHERFGSADILVNNAGILRVGDLDAFDLDGLEGMVAVNFNAPVRASYVFARAMKAAGSGAIVNVSSIGAHVNAAGMGVYGGLKRALEGFTDSLRVELAGSGVRVGLVAPGTTSTEIFDDMKAHGRQGWDEYLVPLQPEDLARAVRFMLEQPPRANVPRIHVYSSADAF</sequence>
<dbReference type="AlphaFoldDB" id="A0A838L353"/>